<dbReference type="Pfam" id="PF18545">
    <property type="entry name" value="HalOD1"/>
    <property type="match status" value="1"/>
</dbReference>
<accession>M0A4M0</accession>
<evidence type="ECO:0000313" key="2">
    <source>
        <dbReference type="EMBL" id="ELY92857.1"/>
    </source>
</evidence>
<feature type="domain" description="Halobacterial output" evidence="1">
    <location>
        <begin position="27"/>
        <end position="91"/>
    </location>
</feature>
<dbReference type="Proteomes" id="UP000011519">
    <property type="component" value="Unassembled WGS sequence"/>
</dbReference>
<reference evidence="2 3" key="1">
    <citation type="journal article" date="2014" name="PLoS Genet.">
        <title>Phylogenetically driven sequencing of extremely halophilic archaea reveals strategies for static and dynamic osmo-response.</title>
        <authorList>
            <person name="Becker E.A."/>
            <person name="Seitzer P.M."/>
            <person name="Tritt A."/>
            <person name="Larsen D."/>
            <person name="Krusor M."/>
            <person name="Yao A.I."/>
            <person name="Wu D."/>
            <person name="Madern D."/>
            <person name="Eisen J.A."/>
            <person name="Darling A.E."/>
            <person name="Facciotti M.T."/>
        </authorList>
    </citation>
    <scope>NUCLEOTIDE SEQUENCE [LARGE SCALE GENOMIC DNA]</scope>
    <source>
        <strain evidence="2 3">JCM 10989</strain>
    </source>
</reference>
<dbReference type="OrthoDB" id="327217at2157"/>
<dbReference type="AlphaFoldDB" id="M0A4M0"/>
<dbReference type="RefSeq" id="WP_006652609.1">
    <property type="nucleotide sequence ID" value="NZ_AOIM01000016.1"/>
</dbReference>
<comment type="caution">
    <text evidence="2">The sequence shown here is derived from an EMBL/GenBank/DDBJ whole genome shotgun (WGS) entry which is preliminary data.</text>
</comment>
<gene>
    <name evidence="2" type="ORF">C483_06907</name>
</gene>
<dbReference type="PATRIC" id="fig|1227493.4.peg.1366"/>
<organism evidence="2 3">
    <name type="scientific">Natrialba hulunbeirensis JCM 10989</name>
    <dbReference type="NCBI Taxonomy" id="1227493"/>
    <lineage>
        <taxon>Archaea</taxon>
        <taxon>Methanobacteriati</taxon>
        <taxon>Methanobacteriota</taxon>
        <taxon>Stenosarchaea group</taxon>
        <taxon>Halobacteria</taxon>
        <taxon>Halobacteriales</taxon>
        <taxon>Natrialbaceae</taxon>
        <taxon>Natrialba</taxon>
    </lineage>
</organism>
<dbReference type="EMBL" id="AOIM01000016">
    <property type="protein sequence ID" value="ELY92857.1"/>
    <property type="molecule type" value="Genomic_DNA"/>
</dbReference>
<name>M0A4M0_9EURY</name>
<proteinExistence type="predicted"/>
<protein>
    <recommendedName>
        <fullName evidence="1">Halobacterial output domain-containing protein</fullName>
    </recommendedName>
</protein>
<sequence>MVSHNPGNPPTDGEIVLPPDQYDAKSIPGAIVRAVAIEKNVPVTDLSPLYEQVDPDAIAELLDHANTKQSTVRIEFVFEGYRVIAADDGCLRLHEV</sequence>
<evidence type="ECO:0000313" key="3">
    <source>
        <dbReference type="Proteomes" id="UP000011519"/>
    </source>
</evidence>
<dbReference type="InterPro" id="IPR040624">
    <property type="entry name" value="HalOD1"/>
</dbReference>
<evidence type="ECO:0000259" key="1">
    <source>
        <dbReference type="Pfam" id="PF18545"/>
    </source>
</evidence>
<keyword evidence="3" id="KW-1185">Reference proteome</keyword>